<dbReference type="GO" id="GO:0003723">
    <property type="term" value="F:RNA binding"/>
    <property type="evidence" value="ECO:0007669"/>
    <property type="project" value="UniProtKB-UniRule"/>
</dbReference>
<dbReference type="NCBIfam" id="TIGR00755">
    <property type="entry name" value="ksgA"/>
    <property type="match status" value="1"/>
</dbReference>
<name>A0A1H2WI66_9FIRM</name>
<feature type="binding site" evidence="7 8">
    <location>
        <position position="32"/>
    </location>
    <ligand>
        <name>S-adenosyl-L-methionine</name>
        <dbReference type="ChEBI" id="CHEBI:59789"/>
    </ligand>
</feature>
<feature type="binding site" evidence="7 8">
    <location>
        <position position="78"/>
    </location>
    <ligand>
        <name>S-adenosyl-L-methionine</name>
        <dbReference type="ChEBI" id="CHEBI:59789"/>
    </ligand>
</feature>
<comment type="catalytic activity">
    <reaction evidence="7">
        <text>adenosine(1518)/adenosine(1519) in 16S rRNA + 4 S-adenosyl-L-methionine = N(6)-dimethyladenosine(1518)/N(6)-dimethyladenosine(1519) in 16S rRNA + 4 S-adenosyl-L-homocysteine + 4 H(+)</text>
        <dbReference type="Rhea" id="RHEA:19609"/>
        <dbReference type="Rhea" id="RHEA-COMP:10232"/>
        <dbReference type="Rhea" id="RHEA-COMP:10233"/>
        <dbReference type="ChEBI" id="CHEBI:15378"/>
        <dbReference type="ChEBI" id="CHEBI:57856"/>
        <dbReference type="ChEBI" id="CHEBI:59789"/>
        <dbReference type="ChEBI" id="CHEBI:74411"/>
        <dbReference type="ChEBI" id="CHEBI:74493"/>
        <dbReference type="EC" id="2.1.1.182"/>
    </reaction>
</comment>
<dbReference type="CDD" id="cd02440">
    <property type="entry name" value="AdoMet_MTases"/>
    <property type="match status" value="1"/>
</dbReference>
<dbReference type="RefSeq" id="WP_093751907.1">
    <property type="nucleotide sequence ID" value="NZ_BSYN01000001.1"/>
</dbReference>
<comment type="function">
    <text evidence="7">Specifically dimethylates two adjacent adenosines (A1518 and A1519) in the loop of a conserved hairpin near the 3'-end of 16S rRNA in the 30S particle. May play a critical role in biogenesis of 30S subunits.</text>
</comment>
<dbReference type="PANTHER" id="PTHR11727:SF7">
    <property type="entry name" value="DIMETHYLADENOSINE TRANSFERASE-RELATED"/>
    <property type="match status" value="1"/>
</dbReference>
<accession>A0A1H2WI66</accession>
<sequence>MNDKRLYSPKYVRQILDKHGFKFSKSLGQNFLIDGNILRKISQGANIIKDDYVLEIGPGIGTLTEELALNAKKVVAIELDQNLLPILEETLEDYSNVEIIHGDILKVDVNKLIEEKLGGGPIKVVANLPYYVTTPILAKLIEEDYNIESITVMIQKEVAQRIVASPGNKQYGSITVFMNFYTEPEILMNVPKTVFMPQPKVDSAVIRLKIRKELPQVDRNTFFQVVKLAFNKRRKTILNALSSNPWGLDKEGIKAVLEKAQISLEERAENLKIEDFIKISETLPSLDIY</sequence>
<evidence type="ECO:0000256" key="5">
    <source>
        <dbReference type="ARBA" id="ARBA00022691"/>
    </source>
</evidence>
<evidence type="ECO:0000256" key="4">
    <source>
        <dbReference type="ARBA" id="ARBA00022679"/>
    </source>
</evidence>
<dbReference type="SUPFAM" id="SSF53335">
    <property type="entry name" value="S-adenosyl-L-methionine-dependent methyltransferases"/>
    <property type="match status" value="1"/>
</dbReference>
<keyword evidence="1 7" id="KW-0963">Cytoplasm</keyword>
<feature type="binding site" evidence="7 8">
    <location>
        <position position="103"/>
    </location>
    <ligand>
        <name>S-adenosyl-L-methionine</name>
        <dbReference type="ChEBI" id="CHEBI:59789"/>
    </ligand>
</feature>
<feature type="binding site" evidence="7 8">
    <location>
        <position position="127"/>
    </location>
    <ligand>
        <name>S-adenosyl-L-methionine</name>
        <dbReference type="ChEBI" id="CHEBI:59789"/>
    </ligand>
</feature>
<evidence type="ECO:0000256" key="8">
    <source>
        <dbReference type="PROSITE-ProRule" id="PRU01026"/>
    </source>
</evidence>
<dbReference type="OrthoDB" id="9814755at2"/>
<dbReference type="PROSITE" id="PS51689">
    <property type="entry name" value="SAM_RNA_A_N6_MT"/>
    <property type="match status" value="1"/>
</dbReference>
<dbReference type="Gene3D" id="1.10.8.100">
    <property type="entry name" value="Ribosomal RNA adenine dimethylase-like, domain 2"/>
    <property type="match status" value="1"/>
</dbReference>
<dbReference type="EC" id="2.1.1.182" evidence="7"/>
<dbReference type="EMBL" id="FNNG01000004">
    <property type="protein sequence ID" value="SDW80221.1"/>
    <property type="molecule type" value="Genomic_DNA"/>
</dbReference>
<dbReference type="InterPro" id="IPR029063">
    <property type="entry name" value="SAM-dependent_MTases_sf"/>
</dbReference>
<dbReference type="PANTHER" id="PTHR11727">
    <property type="entry name" value="DIMETHYLADENOSINE TRANSFERASE"/>
    <property type="match status" value="1"/>
</dbReference>
<reference evidence="10 11" key="1">
    <citation type="submission" date="2016-10" db="EMBL/GenBank/DDBJ databases">
        <authorList>
            <person name="de Groot N.N."/>
        </authorList>
    </citation>
    <scope>NUCLEOTIDE SEQUENCE [LARGE SCALE GENOMIC DNA]</scope>
    <source>
        <strain evidence="10 11">DSM 23310</strain>
    </source>
</reference>
<dbReference type="InterPro" id="IPR001737">
    <property type="entry name" value="KsgA/Erm"/>
</dbReference>
<dbReference type="GO" id="GO:0005829">
    <property type="term" value="C:cytosol"/>
    <property type="evidence" value="ECO:0007669"/>
    <property type="project" value="TreeGrafter"/>
</dbReference>
<gene>
    <name evidence="7" type="primary">rsmA</name>
    <name evidence="7" type="synonym">ksgA</name>
    <name evidence="10" type="ORF">SAMN05660923_01260</name>
</gene>
<evidence type="ECO:0000313" key="10">
    <source>
        <dbReference type="EMBL" id="SDW80221.1"/>
    </source>
</evidence>
<keyword evidence="2 7" id="KW-0698">rRNA processing</keyword>
<dbReference type="GO" id="GO:0052908">
    <property type="term" value="F:16S rRNA (adenine(1518)-N(6)/adenine(1519)-N(6))-dimethyltransferase activity"/>
    <property type="evidence" value="ECO:0007669"/>
    <property type="project" value="UniProtKB-EC"/>
</dbReference>
<evidence type="ECO:0000313" key="11">
    <source>
        <dbReference type="Proteomes" id="UP000198828"/>
    </source>
</evidence>
<evidence type="ECO:0000256" key="7">
    <source>
        <dbReference type="HAMAP-Rule" id="MF_00607"/>
    </source>
</evidence>
<keyword evidence="11" id="KW-1185">Reference proteome</keyword>
<dbReference type="AlphaFoldDB" id="A0A1H2WI66"/>
<dbReference type="PROSITE" id="PS01131">
    <property type="entry name" value="RRNA_A_DIMETH"/>
    <property type="match status" value="1"/>
</dbReference>
<dbReference type="SMART" id="SM00650">
    <property type="entry name" value="rADc"/>
    <property type="match status" value="1"/>
</dbReference>
<comment type="subcellular location">
    <subcellularLocation>
        <location evidence="7">Cytoplasm</location>
    </subcellularLocation>
</comment>
<evidence type="ECO:0000256" key="2">
    <source>
        <dbReference type="ARBA" id="ARBA00022552"/>
    </source>
</evidence>
<organism evidence="10 11">
    <name type="scientific">Tepidimicrobium xylanilyticum</name>
    <dbReference type="NCBI Taxonomy" id="1123352"/>
    <lineage>
        <taxon>Bacteria</taxon>
        <taxon>Bacillati</taxon>
        <taxon>Bacillota</taxon>
        <taxon>Tissierellia</taxon>
        <taxon>Tissierellales</taxon>
        <taxon>Tepidimicrobiaceae</taxon>
        <taxon>Tepidimicrobium</taxon>
    </lineage>
</organism>
<keyword evidence="3 7" id="KW-0489">Methyltransferase</keyword>
<evidence type="ECO:0000256" key="1">
    <source>
        <dbReference type="ARBA" id="ARBA00022490"/>
    </source>
</evidence>
<protein>
    <recommendedName>
        <fullName evidence="7">Ribosomal RNA small subunit methyltransferase A</fullName>
        <ecNumber evidence="7">2.1.1.182</ecNumber>
    </recommendedName>
    <alternativeName>
        <fullName evidence="7">16S rRNA (adenine(1518)-N(6)/adenine(1519)-N(6))-dimethyltransferase</fullName>
    </alternativeName>
    <alternativeName>
        <fullName evidence="7">16S rRNA dimethyladenosine transferase</fullName>
    </alternativeName>
    <alternativeName>
        <fullName evidence="7">16S rRNA dimethylase</fullName>
    </alternativeName>
    <alternativeName>
        <fullName evidence="7">S-adenosylmethionine-6-N', N'-adenosyl(rRNA) dimethyltransferase</fullName>
    </alternativeName>
</protein>
<dbReference type="Proteomes" id="UP000198828">
    <property type="component" value="Unassembled WGS sequence"/>
</dbReference>
<dbReference type="InterPro" id="IPR023165">
    <property type="entry name" value="rRNA_Ade_diMease-like_C"/>
</dbReference>
<dbReference type="InterPro" id="IPR020596">
    <property type="entry name" value="rRNA_Ade_Mease_Trfase_CS"/>
</dbReference>
<dbReference type="InterPro" id="IPR020598">
    <property type="entry name" value="rRNA_Ade_methylase_Trfase_N"/>
</dbReference>
<dbReference type="HAMAP" id="MF_00607">
    <property type="entry name" value="16SrRNA_methyltr_A"/>
    <property type="match status" value="1"/>
</dbReference>
<feature type="domain" description="Ribosomal RNA adenine methylase transferase N-terminal" evidence="9">
    <location>
        <begin position="37"/>
        <end position="212"/>
    </location>
</feature>
<dbReference type="FunFam" id="3.40.50.150:FF:000023">
    <property type="entry name" value="Ribosomal RNA small subunit methyltransferase A"/>
    <property type="match status" value="1"/>
</dbReference>
<comment type="similarity">
    <text evidence="7">Belongs to the class I-like SAM-binding methyltransferase superfamily. rRNA adenine N(6)-methyltransferase family. RsmA subfamily.</text>
</comment>
<dbReference type="Gene3D" id="3.40.50.150">
    <property type="entry name" value="Vaccinia Virus protein VP39"/>
    <property type="match status" value="1"/>
</dbReference>
<dbReference type="InterPro" id="IPR011530">
    <property type="entry name" value="rRNA_adenine_dimethylase"/>
</dbReference>
<proteinExistence type="inferred from homology"/>
<keyword evidence="5 7" id="KW-0949">S-adenosyl-L-methionine</keyword>
<feature type="binding site" evidence="7 8">
    <location>
        <position position="30"/>
    </location>
    <ligand>
        <name>S-adenosyl-L-methionine</name>
        <dbReference type="ChEBI" id="CHEBI:59789"/>
    </ligand>
</feature>
<keyword evidence="4 7" id="KW-0808">Transferase</keyword>
<dbReference type="Pfam" id="PF00398">
    <property type="entry name" value="RrnaAD"/>
    <property type="match status" value="1"/>
</dbReference>
<evidence type="ECO:0000256" key="3">
    <source>
        <dbReference type="ARBA" id="ARBA00022603"/>
    </source>
</evidence>
<evidence type="ECO:0000256" key="6">
    <source>
        <dbReference type="ARBA" id="ARBA00022884"/>
    </source>
</evidence>
<evidence type="ECO:0000259" key="9">
    <source>
        <dbReference type="SMART" id="SM00650"/>
    </source>
</evidence>
<keyword evidence="6 7" id="KW-0694">RNA-binding</keyword>
<feature type="binding site" evidence="7 8">
    <location>
        <position position="57"/>
    </location>
    <ligand>
        <name>S-adenosyl-L-methionine</name>
        <dbReference type="ChEBI" id="CHEBI:59789"/>
    </ligand>
</feature>